<keyword evidence="2" id="KW-1185">Reference proteome</keyword>
<dbReference type="InterPro" id="IPR036397">
    <property type="entry name" value="RNaseH_sf"/>
</dbReference>
<dbReference type="PANTHER" id="PTHR47326:SF1">
    <property type="entry name" value="HTH PSQ-TYPE DOMAIN-CONTAINING PROTEIN"/>
    <property type="match status" value="1"/>
</dbReference>
<dbReference type="EMBL" id="JAJSOF020000013">
    <property type="protein sequence ID" value="KAJ4442693.1"/>
    <property type="molecule type" value="Genomic_DNA"/>
</dbReference>
<protein>
    <submittedName>
        <fullName evidence="1">Uncharacterized protein</fullName>
    </submittedName>
</protein>
<evidence type="ECO:0000313" key="1">
    <source>
        <dbReference type="EMBL" id="KAJ4442693.1"/>
    </source>
</evidence>
<accession>A0ABQ8T852</accession>
<sequence>MNDVKPEVWPVSGLSVKREHGGTPHFWWRGRDIRSGDLTLVIADDSILSARKGKSVHLLVLNPLVLSSYYKIHFQAFEFQDLVNKFRETRSIQVNVVSHLYRWWAAHWPGRSPDLRFLDLHLWAYMKALVYQNPVNTEEDLVALMVAAAGEVRDNAHDVQQSLVRRMELCRQGNGGYFEHLL</sequence>
<dbReference type="Proteomes" id="UP001148838">
    <property type="component" value="Unassembled WGS sequence"/>
</dbReference>
<dbReference type="PANTHER" id="PTHR47326">
    <property type="entry name" value="TRANSPOSABLE ELEMENT TC3 TRANSPOSASE-LIKE PROTEIN"/>
    <property type="match status" value="1"/>
</dbReference>
<reference evidence="1 2" key="1">
    <citation type="journal article" date="2022" name="Allergy">
        <title>Genome assembly and annotation of Periplaneta americana reveal a comprehensive cockroach allergen profile.</title>
        <authorList>
            <person name="Wang L."/>
            <person name="Xiong Q."/>
            <person name="Saelim N."/>
            <person name="Wang L."/>
            <person name="Nong W."/>
            <person name="Wan A.T."/>
            <person name="Shi M."/>
            <person name="Liu X."/>
            <person name="Cao Q."/>
            <person name="Hui J.H.L."/>
            <person name="Sookrung N."/>
            <person name="Leung T.F."/>
            <person name="Tungtrongchitr A."/>
            <person name="Tsui S.K.W."/>
        </authorList>
    </citation>
    <scope>NUCLEOTIDE SEQUENCE [LARGE SCALE GENOMIC DNA]</scope>
    <source>
        <strain evidence="1">PWHHKU_190912</strain>
    </source>
</reference>
<dbReference type="Gene3D" id="3.30.420.10">
    <property type="entry name" value="Ribonuclease H-like superfamily/Ribonuclease H"/>
    <property type="match status" value="1"/>
</dbReference>
<gene>
    <name evidence="1" type="ORF">ANN_04282</name>
</gene>
<organism evidence="1 2">
    <name type="scientific">Periplaneta americana</name>
    <name type="common">American cockroach</name>
    <name type="synonym">Blatta americana</name>
    <dbReference type="NCBI Taxonomy" id="6978"/>
    <lineage>
        <taxon>Eukaryota</taxon>
        <taxon>Metazoa</taxon>
        <taxon>Ecdysozoa</taxon>
        <taxon>Arthropoda</taxon>
        <taxon>Hexapoda</taxon>
        <taxon>Insecta</taxon>
        <taxon>Pterygota</taxon>
        <taxon>Neoptera</taxon>
        <taxon>Polyneoptera</taxon>
        <taxon>Dictyoptera</taxon>
        <taxon>Blattodea</taxon>
        <taxon>Blattoidea</taxon>
        <taxon>Blattidae</taxon>
        <taxon>Blattinae</taxon>
        <taxon>Periplaneta</taxon>
    </lineage>
</organism>
<proteinExistence type="predicted"/>
<name>A0ABQ8T852_PERAM</name>
<evidence type="ECO:0000313" key="2">
    <source>
        <dbReference type="Proteomes" id="UP001148838"/>
    </source>
</evidence>
<comment type="caution">
    <text evidence="1">The sequence shown here is derived from an EMBL/GenBank/DDBJ whole genome shotgun (WGS) entry which is preliminary data.</text>
</comment>